<reference evidence="1 2" key="1">
    <citation type="submission" date="2015-09" db="EMBL/GenBank/DDBJ databases">
        <authorList>
            <consortium name="Pathogen Informatics"/>
        </authorList>
    </citation>
    <scope>NUCLEOTIDE SEQUENCE [LARGE SCALE GENOMIC DNA]</scope>
    <source>
        <strain evidence="1 2">2789STDY5834858</strain>
    </source>
</reference>
<name>A0ABM9UN47_SARVE</name>
<evidence type="ECO:0000313" key="1">
    <source>
        <dbReference type="EMBL" id="CUN45343.1"/>
    </source>
</evidence>
<evidence type="ECO:0008006" key="3">
    <source>
        <dbReference type="Google" id="ProtNLM"/>
    </source>
</evidence>
<gene>
    <name evidence="1" type="ORF">ERS852473_00184</name>
</gene>
<accession>A0ABM9UN47</accession>
<sequence>MSRKHHRKDNCCCQSRYSGFNPCSTLPTLLILCQSGLLCNDRAYILVLLFLACGGIGNNGCGCGSSSNCCC</sequence>
<dbReference type="Proteomes" id="UP000095488">
    <property type="component" value="Unassembled WGS sequence"/>
</dbReference>
<keyword evidence="2" id="KW-1185">Reference proteome</keyword>
<dbReference type="EMBL" id="CYZR01000001">
    <property type="protein sequence ID" value="CUN45343.1"/>
    <property type="molecule type" value="Genomic_DNA"/>
</dbReference>
<proteinExistence type="predicted"/>
<evidence type="ECO:0000313" key="2">
    <source>
        <dbReference type="Proteomes" id="UP000095488"/>
    </source>
</evidence>
<comment type="caution">
    <text evidence="1">The sequence shown here is derived from an EMBL/GenBank/DDBJ whole genome shotgun (WGS) entry which is preliminary data.</text>
</comment>
<protein>
    <recommendedName>
        <fullName evidence="3">Chorion class high-cysteine HCB protein 13</fullName>
    </recommendedName>
</protein>
<dbReference type="RefSeq" id="WP_055257086.1">
    <property type="nucleotide sequence ID" value="NZ_BCMV01000023.1"/>
</dbReference>
<organism evidence="1 2">
    <name type="scientific">Sarcina ventriculi</name>
    <name type="common">Clostridium ventriculi</name>
    <dbReference type="NCBI Taxonomy" id="1267"/>
    <lineage>
        <taxon>Bacteria</taxon>
        <taxon>Bacillati</taxon>
        <taxon>Bacillota</taxon>
        <taxon>Clostridia</taxon>
        <taxon>Eubacteriales</taxon>
        <taxon>Clostridiaceae</taxon>
        <taxon>Sarcina</taxon>
    </lineage>
</organism>